<accession>A0ABR9R2P9</accession>
<feature type="transmembrane region" description="Helical" evidence="1">
    <location>
        <begin position="89"/>
        <end position="112"/>
    </location>
</feature>
<reference evidence="2 3" key="1">
    <citation type="submission" date="2020-10" db="EMBL/GenBank/DDBJ databases">
        <title>ChiBAC.</title>
        <authorList>
            <person name="Zenner C."/>
            <person name="Hitch T.C.A."/>
            <person name="Clavel T."/>
        </authorList>
    </citation>
    <scope>NUCLEOTIDE SEQUENCE [LARGE SCALE GENOMIC DNA]</scope>
    <source>
        <strain evidence="2 3">DSM 109015</strain>
    </source>
</reference>
<organism evidence="2 3">
    <name type="scientific">Gemmiger gallinarum</name>
    <dbReference type="NCBI Taxonomy" id="2779354"/>
    <lineage>
        <taxon>Bacteria</taxon>
        <taxon>Bacillati</taxon>
        <taxon>Bacillota</taxon>
        <taxon>Clostridia</taxon>
        <taxon>Eubacteriales</taxon>
        <taxon>Gemmiger</taxon>
    </lineage>
</organism>
<gene>
    <name evidence="2" type="ORF">INF35_06405</name>
</gene>
<feature type="transmembrane region" description="Helical" evidence="1">
    <location>
        <begin position="359"/>
        <end position="382"/>
    </location>
</feature>
<keyword evidence="1" id="KW-0812">Transmembrane</keyword>
<comment type="caution">
    <text evidence="2">The sequence shown here is derived from an EMBL/GenBank/DDBJ whole genome shotgun (WGS) entry which is preliminary data.</text>
</comment>
<feature type="transmembrane region" description="Helical" evidence="1">
    <location>
        <begin position="166"/>
        <end position="187"/>
    </location>
</feature>
<feature type="transmembrane region" description="Helical" evidence="1">
    <location>
        <begin position="282"/>
        <end position="301"/>
    </location>
</feature>
<name>A0ABR9R2P9_9FIRM</name>
<feature type="transmembrane region" description="Helical" evidence="1">
    <location>
        <begin position="207"/>
        <end position="224"/>
    </location>
</feature>
<keyword evidence="3" id="KW-1185">Reference proteome</keyword>
<evidence type="ECO:0000256" key="1">
    <source>
        <dbReference type="SAM" id="Phobius"/>
    </source>
</evidence>
<evidence type="ECO:0000313" key="2">
    <source>
        <dbReference type="EMBL" id="MBE5037409.1"/>
    </source>
</evidence>
<sequence>MFEFANALLAALFLAAVFDMVTALKQAPGRGFARAKAAVSGLWRKEHYLFGQWGAPWRQRAGEWLFAIGLAAYEVSVCFCNSMARENWAWVQGTLAPILDWTAFLCFGVKILLGTRYTWRSLGVAGCLYFIARWVYFNCHNIWWIGLVVAVLAAKGVALKKPLRAYLIAGTAAVGLVVALHFAGIVAPDLVSERVGEYRGTFGYGHPNTFGGLVFGLTMAYAMLRAKKVRWLDVAVVGALGVFLWVGPASRSAALSALLLAVLLAVYKVFPRLFGGRHLTKVAASLVPLVAAVSFLLPLPLVKIGPWNSDFGPAWLAKIDGLLTNRLSLTWSAYYLLDIKIAGQVLDDWPPLDNSFAFALYQFGPVMALIIGVLFAVAMWGLARTRRIPELLCLTVMLVYAYMECQSFHLTTNPTALLFCGAVFALAPSRWPGLEEAPPERE</sequence>
<dbReference type="EMBL" id="JADCKC010000002">
    <property type="protein sequence ID" value="MBE5037409.1"/>
    <property type="molecule type" value="Genomic_DNA"/>
</dbReference>
<feature type="transmembrane region" description="Helical" evidence="1">
    <location>
        <begin position="253"/>
        <end position="270"/>
    </location>
</feature>
<feature type="transmembrane region" description="Helical" evidence="1">
    <location>
        <begin position="231"/>
        <end position="247"/>
    </location>
</feature>
<dbReference type="RefSeq" id="WP_193500714.1">
    <property type="nucleotide sequence ID" value="NZ_JADCKC010000002.1"/>
</dbReference>
<evidence type="ECO:0000313" key="3">
    <source>
        <dbReference type="Proteomes" id="UP000768567"/>
    </source>
</evidence>
<proteinExistence type="predicted"/>
<dbReference type="Proteomes" id="UP000768567">
    <property type="component" value="Unassembled WGS sequence"/>
</dbReference>
<protein>
    <submittedName>
        <fullName evidence="2">Uncharacterized protein</fullName>
    </submittedName>
</protein>
<keyword evidence="1" id="KW-0472">Membrane</keyword>
<keyword evidence="1" id="KW-1133">Transmembrane helix</keyword>